<dbReference type="PATRIC" id="fig|1299334.3.peg.4261"/>
<gene>
    <name evidence="1" type="ORF">I553_6099</name>
</gene>
<comment type="caution">
    <text evidence="1">The sequence shown here is derived from an EMBL/GenBank/DDBJ whole genome shotgun (WGS) entry which is preliminary data.</text>
</comment>
<accession>X8BEG4</accession>
<sequence>MQALPAGGAMVAVQATEDEVLSLLGPTSASPQSTLHDRW</sequence>
<proteinExistence type="predicted"/>
<evidence type="ECO:0000313" key="1">
    <source>
        <dbReference type="EMBL" id="EUA42239.1"/>
    </source>
</evidence>
<organism evidence="1">
    <name type="scientific">Mycobacterium xenopi 4042</name>
    <dbReference type="NCBI Taxonomy" id="1299334"/>
    <lineage>
        <taxon>Bacteria</taxon>
        <taxon>Bacillati</taxon>
        <taxon>Actinomycetota</taxon>
        <taxon>Actinomycetes</taxon>
        <taxon>Mycobacteriales</taxon>
        <taxon>Mycobacteriaceae</taxon>
        <taxon>Mycobacterium</taxon>
    </lineage>
</organism>
<dbReference type="AlphaFoldDB" id="X8BEG4"/>
<dbReference type="EMBL" id="JAOB01000042">
    <property type="protein sequence ID" value="EUA42239.1"/>
    <property type="molecule type" value="Genomic_DNA"/>
</dbReference>
<name>X8BEG4_MYCXE</name>
<protein>
    <submittedName>
        <fullName evidence="1">Uncharacterized protein</fullName>
    </submittedName>
</protein>
<reference evidence="1" key="1">
    <citation type="submission" date="2014-01" db="EMBL/GenBank/DDBJ databases">
        <authorList>
            <person name="Brown-Elliot B."/>
            <person name="Wallace R."/>
            <person name="Lenaerts A."/>
            <person name="Ordway D."/>
            <person name="DeGroote M.A."/>
            <person name="Parker T."/>
            <person name="Sizemore C."/>
            <person name="Tallon L.J."/>
            <person name="Sadzewicz L.K."/>
            <person name="Sengamalay N."/>
            <person name="Fraser C.M."/>
            <person name="Hine E."/>
            <person name="Shefchek K.A."/>
            <person name="Das S.P."/>
            <person name="Tettelin H."/>
        </authorList>
    </citation>
    <scope>NUCLEOTIDE SEQUENCE [LARGE SCALE GENOMIC DNA]</scope>
    <source>
        <strain evidence="1">4042</strain>
    </source>
</reference>